<dbReference type="Pfam" id="PF13557">
    <property type="entry name" value="Phenol_MetA_deg"/>
    <property type="match status" value="1"/>
</dbReference>
<dbReference type="RefSeq" id="WP_207364844.1">
    <property type="nucleotide sequence ID" value="NZ_JAFMYV010000005.1"/>
</dbReference>
<protein>
    <submittedName>
        <fullName evidence="1">Uncharacterized protein</fullName>
    </submittedName>
</protein>
<gene>
    <name evidence="1" type="ORF">J2I47_12145</name>
</gene>
<dbReference type="Proteomes" id="UP000664034">
    <property type="component" value="Unassembled WGS sequence"/>
</dbReference>
<organism evidence="1 2">
    <name type="scientific">Fibrella rubiginis</name>
    <dbReference type="NCBI Taxonomy" id="2817060"/>
    <lineage>
        <taxon>Bacteria</taxon>
        <taxon>Pseudomonadati</taxon>
        <taxon>Bacteroidota</taxon>
        <taxon>Cytophagia</taxon>
        <taxon>Cytophagales</taxon>
        <taxon>Spirosomataceae</taxon>
        <taxon>Fibrella</taxon>
    </lineage>
</organism>
<dbReference type="AlphaFoldDB" id="A0A939K3F2"/>
<reference evidence="1" key="1">
    <citation type="submission" date="2021-03" db="EMBL/GenBank/DDBJ databases">
        <title>Fibrella sp. HMF5335 genome sequencing and assembly.</title>
        <authorList>
            <person name="Kang H."/>
            <person name="Kim H."/>
            <person name="Bae S."/>
            <person name="Joh K."/>
        </authorList>
    </citation>
    <scope>NUCLEOTIDE SEQUENCE</scope>
    <source>
        <strain evidence="1">HMF5335</strain>
    </source>
</reference>
<sequence length="289" mass="31387">MHRFNKWCIRPTSRWGGLLLGLALLGLVPDGVAGGGWVRKKSTFYGKLRVSSFRTNKYYNLAGELNDQGAQFQQTSLDLYAEYGLSKRLTLILNAPLFRSNKFSTTNAATGFGDVLVEAKYGILTGNFPVAISVGAQLPTGQSRILVADVNRPGSQINLPIGDGELNIWTKAYASIPFSSRGYVSVEVGYNKRTQGFSDQYASTVEVGYKIGPVWTNAVLRRLNSVGVPDTNKGSFVYGEGLEYTAYSLGAAVPITKKTSLTLDYSNMIVPCKNTYSGPIFGLGLSVEM</sequence>
<accession>A0A939K3F2</accession>
<evidence type="ECO:0000313" key="1">
    <source>
        <dbReference type="EMBL" id="MBO0937299.1"/>
    </source>
</evidence>
<proteinExistence type="predicted"/>
<dbReference type="InterPro" id="IPR025737">
    <property type="entry name" value="FApF"/>
</dbReference>
<evidence type="ECO:0000313" key="2">
    <source>
        <dbReference type="Proteomes" id="UP000664034"/>
    </source>
</evidence>
<comment type="caution">
    <text evidence="1">The sequence shown here is derived from an EMBL/GenBank/DDBJ whole genome shotgun (WGS) entry which is preliminary data.</text>
</comment>
<dbReference type="EMBL" id="JAFMYV010000005">
    <property type="protein sequence ID" value="MBO0937299.1"/>
    <property type="molecule type" value="Genomic_DNA"/>
</dbReference>
<name>A0A939K3F2_9BACT</name>
<keyword evidence="2" id="KW-1185">Reference proteome</keyword>